<proteinExistence type="predicted"/>
<feature type="domain" description="Orn/Lys/Arg decarboxylases family 1 pyridoxal-P attachment site" evidence="2">
    <location>
        <begin position="107"/>
        <end position="153"/>
    </location>
</feature>
<feature type="domain" description="Orn/Lys/Arg decarboxylase N-terminal" evidence="3">
    <location>
        <begin position="4"/>
        <end position="101"/>
    </location>
</feature>
<organism evidence="4">
    <name type="scientific">Acerihabitans sp. KWT182</name>
    <dbReference type="NCBI Taxonomy" id="3157919"/>
    <lineage>
        <taxon>Bacteria</taxon>
        <taxon>Pseudomonadati</taxon>
        <taxon>Pseudomonadota</taxon>
        <taxon>Gammaproteobacteria</taxon>
        <taxon>Enterobacterales</taxon>
        <taxon>Pectobacteriaceae</taxon>
        <taxon>Acerihabitans</taxon>
    </lineage>
</organism>
<dbReference type="GO" id="GO:0006520">
    <property type="term" value="P:amino acid metabolic process"/>
    <property type="evidence" value="ECO:0007669"/>
    <property type="project" value="InterPro"/>
</dbReference>
<evidence type="ECO:0000259" key="2">
    <source>
        <dbReference type="Pfam" id="PF01276"/>
    </source>
</evidence>
<name>A0AAU7QA76_9GAMM</name>
<dbReference type="InterPro" id="IPR005308">
    <property type="entry name" value="OKR_de-COase_N"/>
</dbReference>
<dbReference type="InterPro" id="IPR011193">
    <property type="entry name" value="Orn/lys/arg_de-COase"/>
</dbReference>
<dbReference type="GO" id="GO:0005829">
    <property type="term" value="C:cytosol"/>
    <property type="evidence" value="ECO:0007669"/>
    <property type="project" value="TreeGrafter"/>
</dbReference>
<dbReference type="GO" id="GO:0030170">
    <property type="term" value="F:pyridoxal phosphate binding"/>
    <property type="evidence" value="ECO:0007669"/>
    <property type="project" value="TreeGrafter"/>
</dbReference>
<comment type="cofactor">
    <cofactor evidence="1">
        <name>pyridoxal 5'-phosphate</name>
        <dbReference type="ChEBI" id="CHEBI:597326"/>
    </cofactor>
</comment>
<dbReference type="EMBL" id="CP157947">
    <property type="protein sequence ID" value="XBS69121.1"/>
    <property type="molecule type" value="Genomic_DNA"/>
</dbReference>
<accession>A0AAU7QA76</accession>
<dbReference type="Pfam" id="PF01276">
    <property type="entry name" value="OKR_DC_1"/>
    <property type="match status" value="1"/>
</dbReference>
<reference evidence="4" key="1">
    <citation type="submission" date="2024-06" db="EMBL/GenBank/DDBJ databases">
        <authorList>
            <person name="Coelho C."/>
            <person name="Bento M."/>
            <person name="Garcia E."/>
            <person name="Camelo A."/>
            <person name="Brandao I."/>
            <person name="Espirito Santo C."/>
            <person name="Trovao J."/>
            <person name="Verissimo A."/>
            <person name="Costa J."/>
            <person name="Tiago I."/>
        </authorList>
    </citation>
    <scope>NUCLEOTIDE SEQUENCE</scope>
    <source>
        <strain evidence="4">KWT182</strain>
    </source>
</reference>
<evidence type="ECO:0000313" key="4">
    <source>
        <dbReference type="EMBL" id="XBS69121.1"/>
    </source>
</evidence>
<dbReference type="Gene3D" id="3.40.50.220">
    <property type="match status" value="1"/>
</dbReference>
<dbReference type="InterPro" id="IPR027464">
    <property type="entry name" value="Ornithine_deCO2ase_N"/>
</dbReference>
<dbReference type="InterPro" id="IPR011006">
    <property type="entry name" value="CheY-like_superfamily"/>
</dbReference>
<dbReference type="AlphaFoldDB" id="A0AAU7QA76"/>
<evidence type="ECO:0000259" key="3">
    <source>
        <dbReference type="Pfam" id="PF03709"/>
    </source>
</evidence>
<dbReference type="GO" id="GO:0004586">
    <property type="term" value="F:ornithine decarboxylase activity"/>
    <property type="evidence" value="ECO:0007669"/>
    <property type="project" value="TreeGrafter"/>
</dbReference>
<dbReference type="InterPro" id="IPR000310">
    <property type="entry name" value="Orn/Lys/Arg_deCO2ase_major_dom"/>
</dbReference>
<dbReference type="PANTHER" id="PTHR45229">
    <property type="entry name" value="CONSTITUTIVE ORNITHINE DECARBOXYLASE"/>
    <property type="match status" value="1"/>
</dbReference>
<gene>
    <name evidence="4" type="ORF">ABK905_22025</name>
</gene>
<dbReference type="PANTHER" id="PTHR45229:SF4">
    <property type="entry name" value="CONSTITUTIVE ORNITHINE DECARBOXYLASE"/>
    <property type="match status" value="1"/>
</dbReference>
<protein>
    <submittedName>
        <fullName evidence="4">Orn/Lys/Arg decarboxylase N-terminal domain-containing protein</fullName>
    </submittedName>
</protein>
<dbReference type="SUPFAM" id="SSF52172">
    <property type="entry name" value="CheY-like"/>
    <property type="match status" value="1"/>
</dbReference>
<dbReference type="Pfam" id="PF03709">
    <property type="entry name" value="OKR_DC_1_N"/>
    <property type="match status" value="1"/>
</dbReference>
<sequence length="161" mass="16730">MKSLNIAASASLIGQLQTARDIVPLAETDFTDVAALVVSPDDVRAGLLSILRNTGLSIPAFVAIDNSAQAAGMALPKETSLLVLDGSAESAAILEAAADEYQRELLPPFFDTLTKYVAMGNSTFACPGHQGERSFASIPPDGGFTSFSGKTCFAPTCAMPM</sequence>
<evidence type="ECO:0000256" key="1">
    <source>
        <dbReference type="ARBA" id="ARBA00001933"/>
    </source>
</evidence>